<dbReference type="Pfam" id="PF13174">
    <property type="entry name" value="TPR_6"/>
    <property type="match status" value="1"/>
</dbReference>
<evidence type="ECO:0000313" key="5">
    <source>
        <dbReference type="Proteomes" id="UP000093205"/>
    </source>
</evidence>
<organism evidence="4 6">
    <name type="scientific">Campylobacter hepaticus</name>
    <dbReference type="NCBI Taxonomy" id="1813019"/>
    <lineage>
        <taxon>Bacteria</taxon>
        <taxon>Pseudomonadati</taxon>
        <taxon>Campylobacterota</taxon>
        <taxon>Epsilonproteobacteria</taxon>
        <taxon>Campylobacterales</taxon>
        <taxon>Campylobacteraceae</taxon>
        <taxon>Campylobacter</taxon>
    </lineage>
</organism>
<dbReference type="OrthoDB" id="5338882at2"/>
<dbReference type="GeneID" id="44004975"/>
<feature type="signal peptide" evidence="2">
    <location>
        <begin position="1"/>
        <end position="17"/>
    </location>
</feature>
<accession>A0A424Z0Y5</accession>
<keyword evidence="1" id="KW-0175">Coiled coil</keyword>
<evidence type="ECO:0000256" key="1">
    <source>
        <dbReference type="SAM" id="Coils"/>
    </source>
</evidence>
<dbReference type="EMBL" id="CP031611">
    <property type="protein sequence ID" value="AXP09147.1"/>
    <property type="molecule type" value="Genomic_DNA"/>
</dbReference>
<protein>
    <submittedName>
        <fullName evidence="4">Uncharacterized protein</fullName>
    </submittedName>
</protein>
<feature type="chain" id="PRO_5044603219" evidence="2">
    <location>
        <begin position="18"/>
        <end position="311"/>
    </location>
</feature>
<dbReference type="KEGG" id="chw:A2J15_005495"/>
<dbReference type="Proteomes" id="UP000286095">
    <property type="component" value="Unassembled WGS sequence"/>
</dbReference>
<evidence type="ECO:0000313" key="4">
    <source>
        <dbReference type="EMBL" id="RQD87825.1"/>
    </source>
</evidence>
<dbReference type="Proteomes" id="UP000093205">
    <property type="component" value="Chromosome"/>
</dbReference>
<gene>
    <name evidence="3" type="ORF">A2J15_005495</name>
    <name evidence="4" type="ORF">DZD40_03740</name>
</gene>
<dbReference type="EMBL" id="QURW01000007">
    <property type="protein sequence ID" value="RQD87825.1"/>
    <property type="molecule type" value="Genomic_DNA"/>
</dbReference>
<dbReference type="RefSeq" id="WP_066778512.1">
    <property type="nucleotide sequence ID" value="NZ_CBCSFE010000006.1"/>
</dbReference>
<feature type="coiled-coil region" evidence="1">
    <location>
        <begin position="46"/>
        <end position="115"/>
    </location>
</feature>
<evidence type="ECO:0000313" key="6">
    <source>
        <dbReference type="Proteomes" id="UP000286095"/>
    </source>
</evidence>
<dbReference type="InterPro" id="IPR019734">
    <property type="entry name" value="TPR_rpt"/>
</dbReference>
<dbReference type="InterPro" id="IPR011990">
    <property type="entry name" value="TPR-like_helical_dom_sf"/>
</dbReference>
<proteinExistence type="predicted"/>
<dbReference type="Gene3D" id="1.25.40.10">
    <property type="entry name" value="Tetratricopeptide repeat domain"/>
    <property type="match status" value="1"/>
</dbReference>
<dbReference type="SUPFAM" id="SSF48452">
    <property type="entry name" value="TPR-like"/>
    <property type="match status" value="1"/>
</dbReference>
<dbReference type="AlphaFoldDB" id="A0A424Z0Y5"/>
<dbReference type="STRING" id="1813019.A2J15_03295"/>
<keyword evidence="2" id="KW-0732">Signal</keyword>
<reference evidence="5 6" key="1">
    <citation type="submission" date="2018-08" db="EMBL/GenBank/DDBJ databases">
        <title>Survival mechanisms of Campylobacter hepaticus identified by genomic analysis and comparative transcriptomic analysis of in vivo and in vitro derived bacteria.</title>
        <authorList>
            <person name="Van T.T.H."/>
            <person name="Moore R.J."/>
        </authorList>
    </citation>
    <scope>NUCLEOTIDE SEQUENCE [LARGE SCALE GENOMIC DNA]</scope>
    <source>
        <strain evidence="4 6">54L</strain>
        <strain evidence="3 5">HV10</strain>
    </source>
</reference>
<sequence>MKEIFLVALFWATLVYAENSAFDAGDISSNSSYGLTSNEKFFKEKLDSLSNENIQFNAKINEIDQRIEGLQSTLEGVNSQYAKSNIRLMQLEESNQNIENNLSAEIQRLKNYVEESRKIQEANNKQVKKILSELSSLVSTMNVNNLSKNELNDNNLSISNNSSIPIKQDFNASNNKDSIKENETKQIDDTWKNKNNNEILELAIKDIKQNAFEYAKVKLNFLIEKQHYKPARANFWLGEIEYKKKNYNNAILYYKKSSSLSTKGDYFPKLLYHTAISLDKIGDIKTANSFYKALKNNYPNSPEAKDSPNRK</sequence>
<keyword evidence="5" id="KW-1185">Reference proteome</keyword>
<evidence type="ECO:0000256" key="2">
    <source>
        <dbReference type="SAM" id="SignalP"/>
    </source>
</evidence>
<evidence type="ECO:0000313" key="3">
    <source>
        <dbReference type="EMBL" id="AXP09147.1"/>
    </source>
</evidence>
<name>A0A424Z0Y5_9BACT</name>